<dbReference type="AlphaFoldDB" id="A0AA39QE72"/>
<evidence type="ECO:0000313" key="1">
    <source>
        <dbReference type="EMBL" id="KAK0499913.1"/>
    </source>
</evidence>
<protein>
    <submittedName>
        <fullName evidence="1">Uncharacterized protein</fullName>
    </submittedName>
</protein>
<keyword evidence="2" id="KW-1185">Reference proteome</keyword>
<name>A0AA39QE72_9AGAR</name>
<proteinExistence type="predicted"/>
<comment type="caution">
    <text evidence="1">The sequence shown here is derived from an EMBL/GenBank/DDBJ whole genome shotgun (WGS) entry which is preliminary data.</text>
</comment>
<gene>
    <name evidence="1" type="ORF">EDD18DRAFT_1348715</name>
</gene>
<evidence type="ECO:0000313" key="2">
    <source>
        <dbReference type="Proteomes" id="UP001175228"/>
    </source>
</evidence>
<accession>A0AA39QE72</accession>
<reference evidence="1" key="1">
    <citation type="submission" date="2023-06" db="EMBL/GenBank/DDBJ databases">
        <authorList>
            <consortium name="Lawrence Berkeley National Laboratory"/>
            <person name="Ahrendt S."/>
            <person name="Sahu N."/>
            <person name="Indic B."/>
            <person name="Wong-Bajracharya J."/>
            <person name="Merenyi Z."/>
            <person name="Ke H.-M."/>
            <person name="Monk M."/>
            <person name="Kocsube S."/>
            <person name="Drula E."/>
            <person name="Lipzen A."/>
            <person name="Balint B."/>
            <person name="Henrissat B."/>
            <person name="Andreopoulos B."/>
            <person name="Martin F.M."/>
            <person name="Harder C.B."/>
            <person name="Rigling D."/>
            <person name="Ford K.L."/>
            <person name="Foster G.D."/>
            <person name="Pangilinan J."/>
            <person name="Papanicolaou A."/>
            <person name="Barry K."/>
            <person name="LaButti K."/>
            <person name="Viragh M."/>
            <person name="Koriabine M."/>
            <person name="Yan M."/>
            <person name="Riley R."/>
            <person name="Champramary S."/>
            <person name="Plett K.L."/>
            <person name="Tsai I.J."/>
            <person name="Slot J."/>
            <person name="Sipos G."/>
            <person name="Plett J."/>
            <person name="Nagy L.G."/>
            <person name="Grigoriev I.V."/>
        </authorList>
    </citation>
    <scope>NUCLEOTIDE SEQUENCE</scope>
    <source>
        <strain evidence="1">HWK02</strain>
    </source>
</reference>
<dbReference type="EMBL" id="JAUEPU010000008">
    <property type="protein sequence ID" value="KAK0499913.1"/>
    <property type="molecule type" value="Genomic_DNA"/>
</dbReference>
<organism evidence="1 2">
    <name type="scientific">Armillaria luteobubalina</name>
    <dbReference type="NCBI Taxonomy" id="153913"/>
    <lineage>
        <taxon>Eukaryota</taxon>
        <taxon>Fungi</taxon>
        <taxon>Dikarya</taxon>
        <taxon>Basidiomycota</taxon>
        <taxon>Agaricomycotina</taxon>
        <taxon>Agaricomycetes</taxon>
        <taxon>Agaricomycetidae</taxon>
        <taxon>Agaricales</taxon>
        <taxon>Marasmiineae</taxon>
        <taxon>Physalacriaceae</taxon>
        <taxon>Armillaria</taxon>
    </lineage>
</organism>
<sequence length="823" mass="93466">MKNTLFHWAPRSLLLHVTEVMNVHFAYSAQCFAEADYHLYGICEPNGLHSIEQGGFVFRLDELNLDLLMAPLLQRLYAYITKMSLWMLSIHDALQDFQQQSADQLEPPAFSDSVLVNEEYNSFTTTSTFLDLEAGISRDDEVNSPYEDSNEDFIAEEDSVDSTTESMAFDRATTSTVDDESQAWTSFLERARSHANDLKSSLETEVRSDIGLFDMPASELLCGWEESVVLHIGWCTWPELGIKAAFITPLVKETVWIEADLSPNLKKWLFDIPGVVRRNQQVLLHTISPEDSQRALASSVTNLYILGIVSKMYPWGCKVLVVPRLYLPHDMDRQRIAVGSQPEPNLFDPAALEKTGHHAVKEGQSSHSFRRSTYDHDLLVRWIYFSQLDIANEIPQKLADLFAQSAHPLVGKAITDISRRISGTINGVGEHGLEVKFADGLFPVRWADCKKEFEIGTYVKITGEEHATRWSGWIHGIDDGLLHLISCSGPENEQIEIHGVHPNCVSVIAPPHIASIQQDDHSQHQGNTMSIVPWKGVMVQVVKPGHHWCGKTGYVVDVNIAMDQRRNKEILQILVQLSHYDPNAPFVSLWFSYHDIIDEESWLSLNEAHPLVKDTDFFHHVILVTNVLGKRGRRLPPEPVAPPRSVTPQPDPMEQCLSPAWNPSAPDPPPIQYWCLDRRLLNSRFRVQYNNLKITALVHYDLTLHEIVCIRDDMPLQPILDPSRVLAIHPKVRHYDLFLVISGEHCGKWVRSVQFHKCSPTDSSDLDWTVVVVIPRAPFMQDDVTDETLTLHSSTMTITDETKISRQLNLQLRKRLQEDPQSH</sequence>
<dbReference type="Proteomes" id="UP001175228">
    <property type="component" value="Unassembled WGS sequence"/>
</dbReference>